<dbReference type="Proteomes" id="UP000011867">
    <property type="component" value="Chromosome"/>
</dbReference>
<keyword evidence="5" id="KW-1185">Reference proteome</keyword>
<name>M1XTG2_NATM8</name>
<protein>
    <submittedName>
        <fullName evidence="4">XdhC family protein</fullName>
    </submittedName>
</protein>
<evidence type="ECO:0000313" key="4">
    <source>
        <dbReference type="EMBL" id="CCQ37750.1"/>
    </source>
</evidence>
<dbReference type="RefSeq" id="WP_015410483.1">
    <property type="nucleotide sequence ID" value="NC_020388.1"/>
</dbReference>
<dbReference type="Pfam" id="PF02625">
    <property type="entry name" value="XdhC_CoxI"/>
    <property type="match status" value="1"/>
</dbReference>
<reference evidence="4 5" key="1">
    <citation type="journal article" date="2013" name="Genome Announc.">
        <title>Genome of the haloarchaeon Natronomonas moolapensis, a neutrophilic member of a previously haloalkaliphilic genus.</title>
        <authorList>
            <person name="Dyall-Smith M.L."/>
            <person name="Pfeiffer F."/>
            <person name="Oberwinkler T."/>
            <person name="Klee K."/>
            <person name="Rampp M."/>
            <person name="Palm P."/>
            <person name="Gross K."/>
            <person name="Schuster S.C."/>
            <person name="Oesterhelt D."/>
        </authorList>
    </citation>
    <scope>NUCLEOTIDE SEQUENCE [LARGE SCALE GENOMIC DNA]</scope>
    <source>
        <strain evidence="5">DSM 18674 / JCM 14361 / 8.8.11</strain>
    </source>
</reference>
<dbReference type="GeneID" id="14652426"/>
<dbReference type="AlphaFoldDB" id="M1XTG2"/>
<dbReference type="Gene3D" id="3.40.50.720">
    <property type="entry name" value="NAD(P)-binding Rossmann-like Domain"/>
    <property type="match status" value="1"/>
</dbReference>
<gene>
    <name evidence="4" type="primary">xdhC</name>
    <name evidence="4" type="ordered locus">Nmlp_3632</name>
</gene>
<dbReference type="InterPro" id="IPR027051">
    <property type="entry name" value="XdhC_Rossmann_dom"/>
</dbReference>
<evidence type="ECO:0000313" key="5">
    <source>
        <dbReference type="Proteomes" id="UP000011867"/>
    </source>
</evidence>
<dbReference type="Pfam" id="PF13478">
    <property type="entry name" value="XdhC_C"/>
    <property type="match status" value="1"/>
</dbReference>
<dbReference type="eggNOG" id="arCOG01929">
    <property type="taxonomic scope" value="Archaea"/>
</dbReference>
<organism evidence="4 5">
    <name type="scientific">Natronomonas moolapensis (strain DSM 18674 / CECT 7526 / JCM 14361 / 8.8.11)</name>
    <dbReference type="NCBI Taxonomy" id="268739"/>
    <lineage>
        <taxon>Archaea</taxon>
        <taxon>Methanobacteriati</taxon>
        <taxon>Methanobacteriota</taxon>
        <taxon>Stenosarchaea group</taxon>
        <taxon>Halobacteria</taxon>
        <taxon>Halobacteriales</taxon>
        <taxon>Natronomonadaceae</taxon>
        <taxon>Natronomonas</taxon>
    </lineage>
</organism>
<dbReference type="STRING" id="268739.Nmlp_3632"/>
<evidence type="ECO:0000256" key="1">
    <source>
        <dbReference type="SAM" id="MobiDB-lite"/>
    </source>
</evidence>
<dbReference type="KEGG" id="nmo:Nmlp_3632"/>
<dbReference type="HOGENOM" id="CLU_041115_1_1_2"/>
<feature type="region of interest" description="Disordered" evidence="1">
    <location>
        <begin position="358"/>
        <end position="385"/>
    </location>
</feature>
<dbReference type="EMBL" id="HF582854">
    <property type="protein sequence ID" value="CCQ37750.1"/>
    <property type="molecule type" value="Genomic_DNA"/>
</dbReference>
<feature type="domain" description="XdhC Rossmann" evidence="3">
    <location>
        <begin position="208"/>
        <end position="352"/>
    </location>
</feature>
<evidence type="ECO:0000259" key="2">
    <source>
        <dbReference type="Pfam" id="PF02625"/>
    </source>
</evidence>
<evidence type="ECO:0000259" key="3">
    <source>
        <dbReference type="Pfam" id="PF13478"/>
    </source>
</evidence>
<dbReference type="PANTHER" id="PTHR30388:SF6">
    <property type="entry name" value="XANTHINE DEHYDROGENASE SUBUNIT A-RELATED"/>
    <property type="match status" value="1"/>
</dbReference>
<dbReference type="PANTHER" id="PTHR30388">
    <property type="entry name" value="ALDEHYDE OXIDOREDUCTASE MOLYBDENUM COFACTOR ASSEMBLY PROTEIN"/>
    <property type="match status" value="1"/>
</dbReference>
<dbReference type="InterPro" id="IPR003777">
    <property type="entry name" value="XdhC_CoxI"/>
</dbReference>
<dbReference type="OrthoDB" id="33067at2157"/>
<proteinExistence type="predicted"/>
<sequence length="385" mass="40058">MIENQSWGMSDRELYERLRALRTADVDAAVASVVDVAGSAYRRPGAKLVAPADGDALGAIAAGCLDGPVAKLASEARRSGEMTLETFDLTGTRGLGVGCNGVIDVFVEPLDDSIDPMLRSLENGDTATTLTVVESNDSAVPVGARTVCTDSRAETDTTRSALPDDALVELRDAAEVAREDATSTLVSVSRGAGTLRVFVDGVEPAPELLLFGAEEDTGAIASFGSEVGFRVTVASPRGGRADPEQFPGADRVRAVHPTDVDSLVETDRRTYAVLLSHNLVDDRLALSTLLEATEVPYVGVMGPRKRFEALREAAAEDGRSFARAELDRVSAPVGLDLGDGTPTGIAMSVVSEALAAANGAGGGRLSERSGPIHTRQAPGGSAEPR</sequence>
<accession>M1XTG2</accession>
<feature type="domain" description="XdhC- CoxI" evidence="2">
    <location>
        <begin position="23"/>
        <end position="88"/>
    </location>
</feature>
<dbReference type="InterPro" id="IPR052698">
    <property type="entry name" value="MoCofactor_Util/Proc"/>
</dbReference>